<sequence length="102" mass="11813">MIERFIRNFLNGKHNIRKLQQIQTVHVSSSNRPSHRFKLSNEYSNNGGFKLLDDYHHNRSANFQLADLGKHVVSYALGPHGSRSIRQKLGRVSHTEKAQFNM</sequence>
<reference evidence="2" key="1">
    <citation type="submission" date="2022-11" db="UniProtKB">
        <authorList>
            <consortium name="WormBaseParasite"/>
        </authorList>
    </citation>
    <scope>IDENTIFICATION</scope>
</reference>
<keyword evidence="1" id="KW-1185">Reference proteome</keyword>
<accession>A0A914I1B5</accession>
<proteinExistence type="predicted"/>
<dbReference type="WBParaSite" id="Gr19_v10_g6376.t1">
    <property type="protein sequence ID" value="Gr19_v10_g6376.t1"/>
    <property type="gene ID" value="Gr19_v10_g6376"/>
</dbReference>
<name>A0A914I1B5_GLORO</name>
<dbReference type="Proteomes" id="UP000887572">
    <property type="component" value="Unplaced"/>
</dbReference>
<protein>
    <submittedName>
        <fullName evidence="2">Uncharacterized protein</fullName>
    </submittedName>
</protein>
<evidence type="ECO:0000313" key="2">
    <source>
        <dbReference type="WBParaSite" id="Gr19_v10_g6376.t1"/>
    </source>
</evidence>
<evidence type="ECO:0000313" key="1">
    <source>
        <dbReference type="Proteomes" id="UP000887572"/>
    </source>
</evidence>
<organism evidence="1 2">
    <name type="scientific">Globodera rostochiensis</name>
    <name type="common">Golden nematode worm</name>
    <name type="synonym">Heterodera rostochiensis</name>
    <dbReference type="NCBI Taxonomy" id="31243"/>
    <lineage>
        <taxon>Eukaryota</taxon>
        <taxon>Metazoa</taxon>
        <taxon>Ecdysozoa</taxon>
        <taxon>Nematoda</taxon>
        <taxon>Chromadorea</taxon>
        <taxon>Rhabditida</taxon>
        <taxon>Tylenchina</taxon>
        <taxon>Tylenchomorpha</taxon>
        <taxon>Tylenchoidea</taxon>
        <taxon>Heteroderidae</taxon>
        <taxon>Heteroderinae</taxon>
        <taxon>Globodera</taxon>
    </lineage>
</organism>
<dbReference type="AlphaFoldDB" id="A0A914I1B5"/>